<evidence type="ECO:0000256" key="1">
    <source>
        <dbReference type="ARBA" id="ARBA00022723"/>
    </source>
</evidence>
<dbReference type="InterPro" id="IPR004360">
    <property type="entry name" value="Glyas_Fos-R_dOase_dom"/>
</dbReference>
<evidence type="ECO:0000259" key="2">
    <source>
        <dbReference type="PROSITE" id="PS51819"/>
    </source>
</evidence>
<keyword evidence="4" id="KW-1185">Reference proteome</keyword>
<reference evidence="3 4" key="1">
    <citation type="submission" date="2017-05" db="EMBL/GenBank/DDBJ databases">
        <authorList>
            <person name="Varghese N."/>
            <person name="Submissions S."/>
        </authorList>
    </citation>
    <scope>NUCLEOTIDE SEQUENCE [LARGE SCALE GENOMIC DNA]</scope>
    <source>
        <strain evidence="3 4">DSM 19036</strain>
    </source>
</reference>
<dbReference type="Proteomes" id="UP000320300">
    <property type="component" value="Unassembled WGS sequence"/>
</dbReference>
<name>A0A521BP30_9SPHI</name>
<organism evidence="3 4">
    <name type="scientific">Pedobacter westerhofensis</name>
    <dbReference type="NCBI Taxonomy" id="425512"/>
    <lineage>
        <taxon>Bacteria</taxon>
        <taxon>Pseudomonadati</taxon>
        <taxon>Bacteroidota</taxon>
        <taxon>Sphingobacteriia</taxon>
        <taxon>Sphingobacteriales</taxon>
        <taxon>Sphingobacteriaceae</taxon>
        <taxon>Pedobacter</taxon>
    </lineage>
</organism>
<dbReference type="PANTHER" id="PTHR43048">
    <property type="entry name" value="METHYLMALONYL-COA EPIMERASE"/>
    <property type="match status" value="1"/>
</dbReference>
<proteinExistence type="predicted"/>
<dbReference type="RefSeq" id="WP_221931268.1">
    <property type="nucleotide sequence ID" value="NZ_CBCSJO010000003.1"/>
</dbReference>
<dbReference type="EMBL" id="FXTN01000002">
    <property type="protein sequence ID" value="SMO48876.1"/>
    <property type="molecule type" value="Genomic_DNA"/>
</dbReference>
<dbReference type="GO" id="GO:0004493">
    <property type="term" value="F:methylmalonyl-CoA epimerase activity"/>
    <property type="evidence" value="ECO:0007669"/>
    <property type="project" value="TreeGrafter"/>
</dbReference>
<sequence length="216" mass="23552">MKTKIKTQENNLFKSSSVIVMAVVLLTFSTNRTFAQQQAQLLGVDHIGINVPDLKQAVAFFSDVLGFRAVTSIGPVSLEAAWKEANHMQSGTGPVTIKMVRAGFGANIELFEYKDSKGNTQQPGADDIGASHIAFYTSDIKAAVAYLRSKDVKFLAEPFTMPSGDTQGETFVYFLTPWGSKLELVSYPNGKGYEKNKPYTLLWSPKNASGKGGIKK</sequence>
<keyword evidence="3" id="KW-0560">Oxidoreductase</keyword>
<protein>
    <submittedName>
        <fullName evidence="3">Catechol 2,3-dioxygenase</fullName>
    </submittedName>
</protein>
<keyword evidence="1" id="KW-0479">Metal-binding</keyword>
<dbReference type="GO" id="GO:0046491">
    <property type="term" value="P:L-methylmalonyl-CoA metabolic process"/>
    <property type="evidence" value="ECO:0007669"/>
    <property type="project" value="TreeGrafter"/>
</dbReference>
<dbReference type="PROSITE" id="PS51819">
    <property type="entry name" value="VOC"/>
    <property type="match status" value="1"/>
</dbReference>
<keyword evidence="3" id="KW-0223">Dioxygenase</keyword>
<dbReference type="SUPFAM" id="SSF54593">
    <property type="entry name" value="Glyoxalase/Bleomycin resistance protein/Dihydroxybiphenyl dioxygenase"/>
    <property type="match status" value="1"/>
</dbReference>
<dbReference type="PANTHER" id="PTHR43048:SF3">
    <property type="entry name" value="METHYLMALONYL-COA EPIMERASE, MITOCHONDRIAL"/>
    <property type="match status" value="1"/>
</dbReference>
<dbReference type="InterPro" id="IPR037523">
    <property type="entry name" value="VOC_core"/>
</dbReference>
<gene>
    <name evidence="3" type="ORF">SAMN06265348_102462</name>
</gene>
<accession>A0A521BP30</accession>
<evidence type="ECO:0000313" key="4">
    <source>
        <dbReference type="Proteomes" id="UP000320300"/>
    </source>
</evidence>
<dbReference type="GO" id="GO:0051213">
    <property type="term" value="F:dioxygenase activity"/>
    <property type="evidence" value="ECO:0007669"/>
    <property type="project" value="UniProtKB-KW"/>
</dbReference>
<dbReference type="Gene3D" id="3.10.180.10">
    <property type="entry name" value="2,3-Dihydroxybiphenyl 1,2-Dioxygenase, domain 1"/>
    <property type="match status" value="1"/>
</dbReference>
<evidence type="ECO:0000313" key="3">
    <source>
        <dbReference type="EMBL" id="SMO48876.1"/>
    </source>
</evidence>
<dbReference type="GO" id="GO:0046872">
    <property type="term" value="F:metal ion binding"/>
    <property type="evidence" value="ECO:0007669"/>
    <property type="project" value="UniProtKB-KW"/>
</dbReference>
<dbReference type="Pfam" id="PF00903">
    <property type="entry name" value="Glyoxalase"/>
    <property type="match status" value="1"/>
</dbReference>
<dbReference type="InterPro" id="IPR051785">
    <property type="entry name" value="MMCE/EMCE_epimerase"/>
</dbReference>
<feature type="domain" description="VOC" evidence="2">
    <location>
        <begin position="43"/>
        <end position="187"/>
    </location>
</feature>
<dbReference type="InterPro" id="IPR029068">
    <property type="entry name" value="Glyas_Bleomycin-R_OHBP_Dase"/>
</dbReference>
<dbReference type="AlphaFoldDB" id="A0A521BP30"/>